<evidence type="ECO:0000313" key="2">
    <source>
        <dbReference type="Proteomes" id="UP000030661"/>
    </source>
</evidence>
<keyword evidence="2" id="KW-1185">Reference proteome</keyword>
<organism evidence="1">
    <name type="scientific">Vecturithrix granuli</name>
    <dbReference type="NCBI Taxonomy" id="1499967"/>
    <lineage>
        <taxon>Bacteria</taxon>
        <taxon>Candidatus Moduliflexota</taxon>
        <taxon>Candidatus Vecturitrichia</taxon>
        <taxon>Candidatus Vecturitrichales</taxon>
        <taxon>Candidatus Vecturitrichaceae</taxon>
        <taxon>Candidatus Vecturithrix</taxon>
    </lineage>
</organism>
<dbReference type="HOGENOM" id="CLU_1764417_0_0_0"/>
<dbReference type="AlphaFoldDB" id="A0A081BY80"/>
<sequence length="147" mass="17238">MKPLPQDIFYEKPEFAVCWYDKELEAIVQEFETVTYWTPELIETYKQMQDAMLQALSRYHATKWLCLAGKWVRATPPEVQKWIEQVVAPGVIERGLKYFAEVMPGSAITRFSTQKWQEGVQTVIRGQMTLANFSTEQEARAWLQQQQ</sequence>
<dbReference type="STRING" id="1499967.U27_04250"/>
<evidence type="ECO:0008006" key="3">
    <source>
        <dbReference type="Google" id="ProtNLM"/>
    </source>
</evidence>
<protein>
    <recommendedName>
        <fullName evidence="3">STAS/SEC14 domain-containing protein</fullName>
    </recommendedName>
</protein>
<accession>A0A081BY80</accession>
<dbReference type="EMBL" id="DF820465">
    <property type="protein sequence ID" value="GAK57285.1"/>
    <property type="molecule type" value="Genomic_DNA"/>
</dbReference>
<reference evidence="1" key="1">
    <citation type="journal article" date="2015" name="PeerJ">
        <title>First genomic representation of candidate bacterial phylum KSB3 points to enhanced environmental sensing as a trigger of wastewater bulking.</title>
        <authorList>
            <person name="Sekiguchi Y."/>
            <person name="Ohashi A."/>
            <person name="Parks D.H."/>
            <person name="Yamauchi T."/>
            <person name="Tyson G.W."/>
            <person name="Hugenholtz P."/>
        </authorList>
    </citation>
    <scope>NUCLEOTIDE SEQUENCE [LARGE SCALE GENOMIC DNA]</scope>
</reference>
<gene>
    <name evidence="1" type="ORF">U27_04250</name>
</gene>
<dbReference type="Proteomes" id="UP000030661">
    <property type="component" value="Unassembled WGS sequence"/>
</dbReference>
<name>A0A081BY80_VECG1</name>
<proteinExistence type="predicted"/>
<evidence type="ECO:0000313" key="1">
    <source>
        <dbReference type="EMBL" id="GAK57285.1"/>
    </source>
</evidence>